<dbReference type="VEuPathDB" id="FungiDB:SeMB42_g07336"/>
<evidence type="ECO:0000313" key="2">
    <source>
        <dbReference type="Proteomes" id="UP000317494"/>
    </source>
</evidence>
<accession>A0A507CA41</accession>
<protein>
    <submittedName>
        <fullName evidence="1">Uncharacterized protein</fullName>
    </submittedName>
</protein>
<comment type="caution">
    <text evidence="1">The sequence shown here is derived from an EMBL/GenBank/DDBJ whole genome shotgun (WGS) entry which is preliminary data.</text>
</comment>
<reference evidence="1 2" key="1">
    <citation type="journal article" date="2019" name="Sci. Rep.">
        <title>Comparative genomics of chytrid fungi reveal insights into the obligate biotrophic and pathogenic lifestyle of Synchytrium endobioticum.</title>
        <authorList>
            <person name="van de Vossenberg B.T.L.H."/>
            <person name="Warris S."/>
            <person name="Nguyen H.D.T."/>
            <person name="van Gent-Pelzer M.P.E."/>
            <person name="Joly D.L."/>
            <person name="van de Geest H.C."/>
            <person name="Bonants P.J.M."/>
            <person name="Smith D.S."/>
            <person name="Levesque C.A."/>
            <person name="van der Lee T.A.J."/>
        </authorList>
    </citation>
    <scope>NUCLEOTIDE SEQUENCE [LARGE SCALE GENOMIC DNA]</scope>
    <source>
        <strain evidence="1 2">MB42</strain>
    </source>
</reference>
<proteinExistence type="predicted"/>
<dbReference type="EMBL" id="QEAN01000503">
    <property type="protein sequence ID" value="TPX34413.1"/>
    <property type="molecule type" value="Genomic_DNA"/>
</dbReference>
<name>A0A507CA41_9FUNG</name>
<organism evidence="1 2">
    <name type="scientific">Synchytrium endobioticum</name>
    <dbReference type="NCBI Taxonomy" id="286115"/>
    <lineage>
        <taxon>Eukaryota</taxon>
        <taxon>Fungi</taxon>
        <taxon>Fungi incertae sedis</taxon>
        <taxon>Chytridiomycota</taxon>
        <taxon>Chytridiomycota incertae sedis</taxon>
        <taxon>Chytridiomycetes</taxon>
        <taxon>Synchytriales</taxon>
        <taxon>Synchytriaceae</taxon>
        <taxon>Synchytrium</taxon>
    </lineage>
</organism>
<keyword evidence="2" id="KW-1185">Reference proteome</keyword>
<dbReference type="AlphaFoldDB" id="A0A507CA41"/>
<gene>
    <name evidence="1" type="ORF">SeMB42_g07336</name>
</gene>
<sequence>MSIVLKEAYSRILTVRYRFPSDVRRLKNLGLHRSVASSSCLESRLRRIGTMSKIYRRLVVGLYSLLCYLLRER</sequence>
<dbReference type="Proteomes" id="UP000317494">
    <property type="component" value="Unassembled WGS sequence"/>
</dbReference>
<evidence type="ECO:0000313" key="1">
    <source>
        <dbReference type="EMBL" id="TPX34413.1"/>
    </source>
</evidence>